<evidence type="ECO:0000256" key="3">
    <source>
        <dbReference type="ARBA" id="ARBA00022692"/>
    </source>
</evidence>
<evidence type="ECO:0000256" key="2">
    <source>
        <dbReference type="ARBA" id="ARBA00010663"/>
    </source>
</evidence>
<dbReference type="PANTHER" id="PTHR24238">
    <property type="entry name" value="G-PROTEIN COUPLED RECEPTOR"/>
    <property type="match status" value="1"/>
</dbReference>
<reference evidence="11" key="1">
    <citation type="journal article" date="2020" name="Cell">
        <title>Large-Scale Comparative Analyses of Tick Genomes Elucidate Their Genetic Diversity and Vector Capacities.</title>
        <authorList>
            <consortium name="Tick Genome and Microbiome Consortium (TIGMIC)"/>
            <person name="Jia N."/>
            <person name="Wang J."/>
            <person name="Shi W."/>
            <person name="Du L."/>
            <person name="Sun Y."/>
            <person name="Zhan W."/>
            <person name="Jiang J.F."/>
            <person name="Wang Q."/>
            <person name="Zhang B."/>
            <person name="Ji P."/>
            <person name="Bell-Sakyi L."/>
            <person name="Cui X.M."/>
            <person name="Yuan T.T."/>
            <person name="Jiang B.G."/>
            <person name="Yang W.F."/>
            <person name="Lam T.T."/>
            <person name="Chang Q.C."/>
            <person name="Ding S.J."/>
            <person name="Wang X.J."/>
            <person name="Zhu J.G."/>
            <person name="Ruan X.D."/>
            <person name="Zhao L."/>
            <person name="Wei J.T."/>
            <person name="Ye R.Z."/>
            <person name="Que T.C."/>
            <person name="Du C.H."/>
            <person name="Zhou Y.H."/>
            <person name="Cheng J.X."/>
            <person name="Dai P.F."/>
            <person name="Guo W.B."/>
            <person name="Han X.H."/>
            <person name="Huang E.J."/>
            <person name="Li L.F."/>
            <person name="Wei W."/>
            <person name="Gao Y.C."/>
            <person name="Liu J.Z."/>
            <person name="Shao H.Z."/>
            <person name="Wang X."/>
            <person name="Wang C.C."/>
            <person name="Yang T.C."/>
            <person name="Huo Q.B."/>
            <person name="Li W."/>
            <person name="Chen H.Y."/>
            <person name="Chen S.E."/>
            <person name="Zhou L.G."/>
            <person name="Ni X.B."/>
            <person name="Tian J.H."/>
            <person name="Sheng Y."/>
            <person name="Liu T."/>
            <person name="Pan Y.S."/>
            <person name="Xia L.Y."/>
            <person name="Li J."/>
            <person name="Zhao F."/>
            <person name="Cao W.C."/>
        </authorList>
    </citation>
    <scope>NUCLEOTIDE SEQUENCE</scope>
    <source>
        <strain evidence="11">Rmic-2018</strain>
    </source>
</reference>
<gene>
    <name evidence="11" type="ORF">HPB51_026924</name>
</gene>
<evidence type="ECO:0000256" key="8">
    <source>
        <dbReference type="ARBA" id="ARBA00023224"/>
    </source>
</evidence>
<organism evidence="11 12">
    <name type="scientific">Rhipicephalus microplus</name>
    <name type="common">Cattle tick</name>
    <name type="synonym">Boophilus microplus</name>
    <dbReference type="NCBI Taxonomy" id="6941"/>
    <lineage>
        <taxon>Eukaryota</taxon>
        <taxon>Metazoa</taxon>
        <taxon>Ecdysozoa</taxon>
        <taxon>Arthropoda</taxon>
        <taxon>Chelicerata</taxon>
        <taxon>Arachnida</taxon>
        <taxon>Acari</taxon>
        <taxon>Parasitiformes</taxon>
        <taxon>Ixodida</taxon>
        <taxon>Ixodoidea</taxon>
        <taxon>Ixodidae</taxon>
        <taxon>Rhipicephalinae</taxon>
        <taxon>Rhipicephalus</taxon>
        <taxon>Boophilus</taxon>
    </lineage>
</organism>
<comment type="caution">
    <text evidence="11">The sequence shown here is derived from an EMBL/GenBank/DDBJ whole genome shotgun (WGS) entry which is preliminary data.</text>
</comment>
<dbReference type="Proteomes" id="UP000821866">
    <property type="component" value="Unassembled WGS sequence"/>
</dbReference>
<proteinExistence type="inferred from homology"/>
<dbReference type="VEuPathDB" id="VectorBase:LOC119183549"/>
<dbReference type="InterPro" id="IPR000276">
    <property type="entry name" value="GPCR_Rhodpsn"/>
</dbReference>
<dbReference type="EMBL" id="JABSTU010002260">
    <property type="protein sequence ID" value="KAH7977226.1"/>
    <property type="molecule type" value="Genomic_DNA"/>
</dbReference>
<name>A0A9J6D1C8_RHIMP</name>
<dbReference type="SUPFAM" id="SSF81321">
    <property type="entry name" value="Family A G protein-coupled receptor-like"/>
    <property type="match status" value="1"/>
</dbReference>
<keyword evidence="12" id="KW-1185">Reference proteome</keyword>
<keyword evidence="3 9" id="KW-0812">Transmembrane</keyword>
<keyword evidence="4 9" id="KW-1133">Transmembrane helix</keyword>
<comment type="similarity">
    <text evidence="2">Belongs to the G-protein coupled receptor 1 family.</text>
</comment>
<dbReference type="PROSITE" id="PS50262">
    <property type="entry name" value="G_PROTEIN_RECEP_F1_2"/>
    <property type="match status" value="1"/>
</dbReference>
<dbReference type="GO" id="GO:0005886">
    <property type="term" value="C:plasma membrane"/>
    <property type="evidence" value="ECO:0007669"/>
    <property type="project" value="TreeGrafter"/>
</dbReference>
<comment type="subcellular location">
    <subcellularLocation>
        <location evidence="1">Membrane</location>
        <topology evidence="1">Multi-pass membrane protein</topology>
    </subcellularLocation>
</comment>
<evidence type="ECO:0000256" key="1">
    <source>
        <dbReference type="ARBA" id="ARBA00004141"/>
    </source>
</evidence>
<accession>A0A9J6D1C8</accession>
<evidence type="ECO:0000256" key="9">
    <source>
        <dbReference type="SAM" id="Phobius"/>
    </source>
</evidence>
<dbReference type="Gene3D" id="1.20.1070.10">
    <property type="entry name" value="Rhodopsin 7-helix transmembrane proteins"/>
    <property type="match status" value="1"/>
</dbReference>
<evidence type="ECO:0000256" key="6">
    <source>
        <dbReference type="ARBA" id="ARBA00023136"/>
    </source>
</evidence>
<dbReference type="AlphaFoldDB" id="A0A9J6D1C8"/>
<evidence type="ECO:0000313" key="12">
    <source>
        <dbReference type="Proteomes" id="UP000821866"/>
    </source>
</evidence>
<keyword evidence="5" id="KW-0297">G-protein coupled receptor</keyword>
<dbReference type="InterPro" id="IPR017452">
    <property type="entry name" value="GPCR_Rhodpsn_7TM"/>
</dbReference>
<reference evidence="11" key="2">
    <citation type="submission" date="2021-09" db="EMBL/GenBank/DDBJ databases">
        <authorList>
            <person name="Jia N."/>
            <person name="Wang J."/>
            <person name="Shi W."/>
            <person name="Du L."/>
            <person name="Sun Y."/>
            <person name="Zhan W."/>
            <person name="Jiang J."/>
            <person name="Wang Q."/>
            <person name="Zhang B."/>
            <person name="Ji P."/>
            <person name="Sakyi L.B."/>
            <person name="Cui X."/>
            <person name="Yuan T."/>
            <person name="Jiang B."/>
            <person name="Yang W."/>
            <person name="Lam T.T.-Y."/>
            <person name="Chang Q."/>
            <person name="Ding S."/>
            <person name="Wang X."/>
            <person name="Zhu J."/>
            <person name="Ruan X."/>
            <person name="Zhao L."/>
            <person name="Wei J."/>
            <person name="Que T."/>
            <person name="Du C."/>
            <person name="Cheng J."/>
            <person name="Dai P."/>
            <person name="Han X."/>
            <person name="Huang E."/>
            <person name="Gao Y."/>
            <person name="Liu J."/>
            <person name="Shao H."/>
            <person name="Ye R."/>
            <person name="Li L."/>
            <person name="Wei W."/>
            <person name="Wang X."/>
            <person name="Wang C."/>
            <person name="Huo Q."/>
            <person name="Li W."/>
            <person name="Guo W."/>
            <person name="Chen H."/>
            <person name="Chen S."/>
            <person name="Zhou L."/>
            <person name="Zhou L."/>
            <person name="Ni X."/>
            <person name="Tian J."/>
            <person name="Zhou Y."/>
            <person name="Sheng Y."/>
            <person name="Liu T."/>
            <person name="Pan Y."/>
            <person name="Xia L."/>
            <person name="Li J."/>
            <person name="Zhao F."/>
            <person name="Cao W."/>
        </authorList>
    </citation>
    <scope>NUCLEOTIDE SEQUENCE</scope>
    <source>
        <strain evidence="11">Rmic-2018</strain>
        <tissue evidence="11">Larvae</tissue>
    </source>
</reference>
<sequence length="198" mass="21934">MVNRLISSLPLLNLQWPLFNKTTSSPFTEPFAIPTVTLPDDAVFTEFPQGSVQNFSTPQSESTGAVDGLPDATDLIVRVGLYVVIFVFAVVGNVLVLVTLVQNKRMRTVTNVFLVNLAVSDLLLGVLCMPFTLIGSLLRNFVFGELMCKFIPYLQENENMTCTYELPYVHGSAVTLVFYVDDYALTLPTVARDMVKII</sequence>
<evidence type="ECO:0000313" key="11">
    <source>
        <dbReference type="EMBL" id="KAH7977226.1"/>
    </source>
</evidence>
<protein>
    <recommendedName>
        <fullName evidence="10">G-protein coupled receptors family 1 profile domain-containing protein</fullName>
    </recommendedName>
</protein>
<evidence type="ECO:0000256" key="7">
    <source>
        <dbReference type="ARBA" id="ARBA00023170"/>
    </source>
</evidence>
<feature type="domain" description="G-protein coupled receptors family 1 profile" evidence="10">
    <location>
        <begin position="92"/>
        <end position="154"/>
    </location>
</feature>
<dbReference type="PRINTS" id="PR00237">
    <property type="entry name" value="GPCRRHODOPSN"/>
</dbReference>
<dbReference type="Pfam" id="PF00001">
    <property type="entry name" value="7tm_1"/>
    <property type="match status" value="1"/>
</dbReference>
<evidence type="ECO:0000256" key="5">
    <source>
        <dbReference type="ARBA" id="ARBA00023040"/>
    </source>
</evidence>
<evidence type="ECO:0000256" key="4">
    <source>
        <dbReference type="ARBA" id="ARBA00022989"/>
    </source>
</evidence>
<dbReference type="GO" id="GO:0008188">
    <property type="term" value="F:neuropeptide receptor activity"/>
    <property type="evidence" value="ECO:0007669"/>
    <property type="project" value="TreeGrafter"/>
</dbReference>
<dbReference type="PANTHER" id="PTHR24238:SF75">
    <property type="entry name" value="CHOLECYSTOKININ-LIKE RECEPTOR AT 17D1-RELATED"/>
    <property type="match status" value="1"/>
</dbReference>
<keyword evidence="6 9" id="KW-0472">Membrane</keyword>
<feature type="transmembrane region" description="Helical" evidence="9">
    <location>
        <begin position="113"/>
        <end position="138"/>
    </location>
</feature>
<feature type="transmembrane region" description="Helical" evidence="9">
    <location>
        <begin position="79"/>
        <end position="101"/>
    </location>
</feature>
<keyword evidence="7" id="KW-0675">Receptor</keyword>
<evidence type="ECO:0000259" key="10">
    <source>
        <dbReference type="PROSITE" id="PS50262"/>
    </source>
</evidence>
<keyword evidence="8" id="KW-0807">Transducer</keyword>